<evidence type="ECO:0000256" key="4">
    <source>
        <dbReference type="SAM" id="SignalP"/>
    </source>
</evidence>
<gene>
    <name evidence="8" type="ORF">NSMM_420010</name>
</gene>
<dbReference type="Proteomes" id="UP000198729">
    <property type="component" value="Unassembled WGS sequence"/>
</dbReference>
<dbReference type="SUPFAM" id="SSF49503">
    <property type="entry name" value="Cupredoxins"/>
    <property type="match status" value="3"/>
</dbReference>
<dbReference type="Pfam" id="PF07731">
    <property type="entry name" value="Cu-oxidase_2"/>
    <property type="match status" value="1"/>
</dbReference>
<dbReference type="InterPro" id="IPR002355">
    <property type="entry name" value="Cu_oxidase_Cu_BS"/>
</dbReference>
<dbReference type="PROSITE" id="PS00079">
    <property type="entry name" value="MULTICOPPER_OXIDASE1"/>
    <property type="match status" value="1"/>
</dbReference>
<dbReference type="PROSITE" id="PS00080">
    <property type="entry name" value="MULTICOPPER_OXIDASE2"/>
    <property type="match status" value="1"/>
</dbReference>
<dbReference type="STRING" id="51642.NSMM_420010"/>
<accession>A0A1G5SFJ1</accession>
<evidence type="ECO:0000259" key="7">
    <source>
        <dbReference type="Pfam" id="PF07732"/>
    </source>
</evidence>
<name>A0A1G5SFJ1_9PROT</name>
<dbReference type="Gene3D" id="2.60.40.420">
    <property type="entry name" value="Cupredoxins - blue copper proteins"/>
    <property type="match status" value="3"/>
</dbReference>
<organism evidence="8 9">
    <name type="scientific">Nitrosomonas mobilis</name>
    <dbReference type="NCBI Taxonomy" id="51642"/>
    <lineage>
        <taxon>Bacteria</taxon>
        <taxon>Pseudomonadati</taxon>
        <taxon>Pseudomonadota</taxon>
        <taxon>Betaproteobacteria</taxon>
        <taxon>Nitrosomonadales</taxon>
        <taxon>Nitrosomonadaceae</taxon>
        <taxon>Nitrosomonas</taxon>
    </lineage>
</organism>
<dbReference type="PANTHER" id="PTHR11709:SF394">
    <property type="entry name" value="FI03373P-RELATED"/>
    <property type="match status" value="1"/>
</dbReference>
<dbReference type="PANTHER" id="PTHR11709">
    <property type="entry name" value="MULTI-COPPER OXIDASE"/>
    <property type="match status" value="1"/>
</dbReference>
<keyword evidence="1" id="KW-0479">Metal-binding</keyword>
<dbReference type="AlphaFoldDB" id="A0A1G5SFJ1"/>
<dbReference type="InterPro" id="IPR008972">
    <property type="entry name" value="Cupredoxin"/>
</dbReference>
<dbReference type="InterPro" id="IPR045087">
    <property type="entry name" value="Cu-oxidase_fam"/>
</dbReference>
<dbReference type="InterPro" id="IPR001117">
    <property type="entry name" value="Cu-oxidase_2nd"/>
</dbReference>
<sequence length="492" mass="55581">MGKFILFFVLLLVASLSVAQTTMYDLCKEVTGKSTHLKIIETAIQVKARSSNVYQIIVDDGLEYLQKTEGDCFNVVVENQTLVPTSLHWHGLIDPNSEDGVSYITQAPIPPGKSYPYNFKIVQSGTYFAHSHFGLHEQKLMSIPMILMPKEKKQYPEIILFLQDFTFQNVDQIWQELRKNYIAMAKHKGSDWKPSISTKMMPMKPDLSDVNYDAYLTNRKTLENLDSYNVKAGDVVRLRFINSSSSSGFHVHLGKLQGKLIAVDGNPVVPVFLDTFPLATAQRVDILVSIPKEGGTFPLLAQGQGTNMVTGAILKTEDIEVPSISMETKDSIGAITNDLELKLKANNPLIPRKVDRKLRAELVGNMQYYVWAINNHVWPNNHSLFVKEGERVEIEFINKSGMSHPMHLHGHFFQIVAIDGKRFTGAIRDTVLVMPNQTVTVQFDANNPGRWAMHCHISYHMWGGMFTVLQYEGFESPLFAPSVIEAYSRIYH</sequence>
<dbReference type="InterPro" id="IPR011706">
    <property type="entry name" value="Cu-oxidase_C"/>
</dbReference>
<dbReference type="EMBL" id="FMWO01000050">
    <property type="protein sequence ID" value="SCZ85882.1"/>
    <property type="molecule type" value="Genomic_DNA"/>
</dbReference>
<evidence type="ECO:0000313" key="9">
    <source>
        <dbReference type="Proteomes" id="UP000198729"/>
    </source>
</evidence>
<evidence type="ECO:0000259" key="5">
    <source>
        <dbReference type="Pfam" id="PF00394"/>
    </source>
</evidence>
<dbReference type="GO" id="GO:0016491">
    <property type="term" value="F:oxidoreductase activity"/>
    <property type="evidence" value="ECO:0007669"/>
    <property type="project" value="UniProtKB-KW"/>
</dbReference>
<evidence type="ECO:0000256" key="3">
    <source>
        <dbReference type="ARBA" id="ARBA00023008"/>
    </source>
</evidence>
<feature type="chain" id="PRO_5011614311" evidence="4">
    <location>
        <begin position="20"/>
        <end position="492"/>
    </location>
</feature>
<keyword evidence="3" id="KW-0186">Copper</keyword>
<feature type="domain" description="Plastocyanin-like" evidence="5">
    <location>
        <begin position="187"/>
        <end position="312"/>
    </location>
</feature>
<evidence type="ECO:0000256" key="2">
    <source>
        <dbReference type="ARBA" id="ARBA00023002"/>
    </source>
</evidence>
<keyword evidence="2" id="KW-0560">Oxidoreductase</keyword>
<dbReference type="InterPro" id="IPR034279">
    <property type="entry name" value="CuRO_3_CopA"/>
</dbReference>
<evidence type="ECO:0000259" key="6">
    <source>
        <dbReference type="Pfam" id="PF07731"/>
    </source>
</evidence>
<evidence type="ECO:0000256" key="1">
    <source>
        <dbReference type="ARBA" id="ARBA00022723"/>
    </source>
</evidence>
<dbReference type="Pfam" id="PF07732">
    <property type="entry name" value="Cu-oxidase_3"/>
    <property type="match status" value="1"/>
</dbReference>
<keyword evidence="9" id="KW-1185">Reference proteome</keyword>
<dbReference type="RefSeq" id="WP_090286559.1">
    <property type="nucleotide sequence ID" value="NZ_FMWO01000050.1"/>
</dbReference>
<dbReference type="InterPro" id="IPR033138">
    <property type="entry name" value="Cu_oxidase_CS"/>
</dbReference>
<dbReference type="OrthoDB" id="9757546at2"/>
<feature type="domain" description="Plastocyanin-like" evidence="7">
    <location>
        <begin position="66"/>
        <end position="146"/>
    </location>
</feature>
<reference evidence="8 9" key="1">
    <citation type="submission" date="2016-10" db="EMBL/GenBank/DDBJ databases">
        <authorList>
            <person name="de Groot N.N."/>
        </authorList>
    </citation>
    <scope>NUCLEOTIDE SEQUENCE [LARGE SCALE GENOMIC DNA]</scope>
    <source>
        <strain evidence="8">1</strain>
    </source>
</reference>
<dbReference type="Pfam" id="PF00394">
    <property type="entry name" value="Cu-oxidase"/>
    <property type="match status" value="1"/>
</dbReference>
<protein>
    <submittedName>
        <fullName evidence="8">Uncharacterized protein</fullName>
    </submittedName>
</protein>
<feature type="signal peptide" evidence="4">
    <location>
        <begin position="1"/>
        <end position="19"/>
    </location>
</feature>
<dbReference type="InterPro" id="IPR011707">
    <property type="entry name" value="Cu-oxidase-like_N"/>
</dbReference>
<feature type="domain" description="Plastocyanin-like" evidence="6">
    <location>
        <begin position="362"/>
        <end position="470"/>
    </location>
</feature>
<proteinExistence type="predicted"/>
<keyword evidence="4" id="KW-0732">Signal</keyword>
<dbReference type="GO" id="GO:0005507">
    <property type="term" value="F:copper ion binding"/>
    <property type="evidence" value="ECO:0007669"/>
    <property type="project" value="InterPro"/>
</dbReference>
<evidence type="ECO:0000313" key="8">
    <source>
        <dbReference type="EMBL" id="SCZ85882.1"/>
    </source>
</evidence>
<dbReference type="CDD" id="cd13896">
    <property type="entry name" value="CuRO_3_CopA"/>
    <property type="match status" value="1"/>
</dbReference>